<dbReference type="InterPro" id="IPR029058">
    <property type="entry name" value="AB_hydrolase_fold"/>
</dbReference>
<dbReference type="InterPro" id="IPR001031">
    <property type="entry name" value="Thioesterase"/>
</dbReference>
<evidence type="ECO:0000259" key="1">
    <source>
        <dbReference type="Pfam" id="PF00975"/>
    </source>
</evidence>
<keyword evidence="3" id="KW-1185">Reference proteome</keyword>
<dbReference type="AlphaFoldDB" id="A0AA39QWG2"/>
<dbReference type="Pfam" id="PF00975">
    <property type="entry name" value="Thioesterase"/>
    <property type="match status" value="1"/>
</dbReference>
<evidence type="ECO:0000313" key="3">
    <source>
        <dbReference type="Proteomes" id="UP001166286"/>
    </source>
</evidence>
<proteinExistence type="predicted"/>
<evidence type="ECO:0000313" key="2">
    <source>
        <dbReference type="EMBL" id="KAK0509686.1"/>
    </source>
</evidence>
<dbReference type="Proteomes" id="UP001166286">
    <property type="component" value="Unassembled WGS sequence"/>
</dbReference>
<dbReference type="SUPFAM" id="SSF53474">
    <property type="entry name" value="alpha/beta-Hydrolases"/>
    <property type="match status" value="1"/>
</dbReference>
<dbReference type="EMBL" id="JAFEKC020000018">
    <property type="protein sequence ID" value="KAK0509686.1"/>
    <property type="molecule type" value="Genomic_DNA"/>
</dbReference>
<comment type="caution">
    <text evidence="2">The sequence shown here is derived from an EMBL/GenBank/DDBJ whole genome shotgun (WGS) entry which is preliminary data.</text>
</comment>
<feature type="domain" description="Thioesterase" evidence="1">
    <location>
        <begin position="9"/>
        <end position="262"/>
    </location>
</feature>
<reference evidence="2" key="1">
    <citation type="submission" date="2023-03" db="EMBL/GenBank/DDBJ databases">
        <title>Complete genome of Cladonia borealis.</title>
        <authorList>
            <person name="Park H."/>
        </authorList>
    </citation>
    <scope>NUCLEOTIDE SEQUENCE</scope>
    <source>
        <strain evidence="2">ANT050790</strain>
    </source>
</reference>
<dbReference type="Gene3D" id="3.40.50.1820">
    <property type="entry name" value="alpha/beta hydrolase"/>
    <property type="match status" value="1"/>
</dbReference>
<sequence>MQDRGVKTPLWLVHPGVGEVLIFINLARHIIERPVYALRARGFNAGETPFKSIEEAVMTYHAAIKEVQPTGPYAIAGYSYGTMLAFETAKVLEGNGNEVRFLGSFNLPPHIRDRMNLLIWSECLLHLSYFLEIITETTASELSAPLRSLSREEALADVVEIADLRRMAALSLTSEALYDWANLAFALQGIAKEYEPKGSVALMDVFYATPLAAVAQSKKEWVEGPLSKWQDFVKEAPRYHEVDGAHYTMISPENVQRFAKKLKLVLQARGL</sequence>
<accession>A0AA39QWG2</accession>
<protein>
    <recommendedName>
        <fullName evidence="1">Thioesterase domain-containing protein</fullName>
    </recommendedName>
</protein>
<name>A0AA39QWG2_9LECA</name>
<organism evidence="2 3">
    <name type="scientific">Cladonia borealis</name>
    <dbReference type="NCBI Taxonomy" id="184061"/>
    <lineage>
        <taxon>Eukaryota</taxon>
        <taxon>Fungi</taxon>
        <taxon>Dikarya</taxon>
        <taxon>Ascomycota</taxon>
        <taxon>Pezizomycotina</taxon>
        <taxon>Lecanoromycetes</taxon>
        <taxon>OSLEUM clade</taxon>
        <taxon>Lecanoromycetidae</taxon>
        <taxon>Lecanorales</taxon>
        <taxon>Lecanorineae</taxon>
        <taxon>Cladoniaceae</taxon>
        <taxon>Cladonia</taxon>
    </lineage>
</organism>
<gene>
    <name evidence="2" type="ORF">JMJ35_008080</name>
</gene>